<evidence type="ECO:0000313" key="1">
    <source>
        <dbReference type="EMBL" id="VDL65325.1"/>
    </source>
</evidence>
<reference evidence="1 2" key="2">
    <citation type="submission" date="2018-11" db="EMBL/GenBank/DDBJ databases">
        <authorList>
            <consortium name="Pathogen Informatics"/>
        </authorList>
    </citation>
    <scope>NUCLEOTIDE SEQUENCE [LARGE SCALE GENOMIC DNA]</scope>
</reference>
<reference evidence="3" key="1">
    <citation type="submission" date="2017-02" db="UniProtKB">
        <authorList>
            <consortium name="WormBaseParasite"/>
        </authorList>
    </citation>
    <scope>IDENTIFICATION</scope>
</reference>
<name>A0A0N4XGT3_NIPBR</name>
<sequence length="100" mass="11160">MEHFNPPRVVPFFESSQFLKDQINTSCTERRFLLIEHWERSPAKDGKAEMNLAWGPGQSSLGVDLLIRAEAIAKAPLATLMEFDGVAVICFPAPAEVFIL</sequence>
<evidence type="ECO:0000313" key="3">
    <source>
        <dbReference type="WBParaSite" id="NBR_0000173501-mRNA-1"/>
    </source>
</evidence>
<dbReference type="Proteomes" id="UP000271162">
    <property type="component" value="Unassembled WGS sequence"/>
</dbReference>
<protein>
    <submittedName>
        <fullName evidence="1 3">Uncharacterized protein</fullName>
    </submittedName>
</protein>
<accession>A0A0N4XGT3</accession>
<keyword evidence="2" id="KW-1185">Reference proteome</keyword>
<evidence type="ECO:0000313" key="2">
    <source>
        <dbReference type="Proteomes" id="UP000271162"/>
    </source>
</evidence>
<dbReference type="EMBL" id="UYSL01001546">
    <property type="protein sequence ID" value="VDL65325.1"/>
    <property type="molecule type" value="Genomic_DNA"/>
</dbReference>
<dbReference type="AlphaFoldDB" id="A0A0N4XGT3"/>
<organism evidence="3">
    <name type="scientific">Nippostrongylus brasiliensis</name>
    <name type="common">Rat hookworm</name>
    <dbReference type="NCBI Taxonomy" id="27835"/>
    <lineage>
        <taxon>Eukaryota</taxon>
        <taxon>Metazoa</taxon>
        <taxon>Ecdysozoa</taxon>
        <taxon>Nematoda</taxon>
        <taxon>Chromadorea</taxon>
        <taxon>Rhabditida</taxon>
        <taxon>Rhabditina</taxon>
        <taxon>Rhabditomorpha</taxon>
        <taxon>Strongyloidea</taxon>
        <taxon>Heligmosomidae</taxon>
        <taxon>Nippostrongylus</taxon>
    </lineage>
</organism>
<proteinExistence type="predicted"/>
<dbReference type="WBParaSite" id="NBR_0000173501-mRNA-1">
    <property type="protein sequence ID" value="NBR_0000173501-mRNA-1"/>
    <property type="gene ID" value="NBR_0000173501"/>
</dbReference>
<gene>
    <name evidence="1" type="ORF">NBR_LOCUS1736</name>
</gene>